<evidence type="ECO:0000313" key="2">
    <source>
        <dbReference type="Proteomes" id="UP001628091"/>
    </source>
</evidence>
<protein>
    <submittedName>
        <fullName evidence="1">Uncharacterized protein</fullName>
    </submittedName>
</protein>
<keyword evidence="2" id="KW-1185">Reference proteome</keyword>
<evidence type="ECO:0000313" key="1">
    <source>
        <dbReference type="EMBL" id="GAB1582899.1"/>
    </source>
</evidence>
<gene>
    <name evidence="1" type="ORF">PPNSA23_28420</name>
</gene>
<name>A0ABQ0H1W1_9HYPH</name>
<dbReference type="EMBL" id="BAAFZP010000001">
    <property type="protein sequence ID" value="GAB1582899.1"/>
    <property type="molecule type" value="Genomic_DNA"/>
</dbReference>
<accession>A0ABQ0H1W1</accession>
<proteinExistence type="predicted"/>
<dbReference type="Proteomes" id="UP001628091">
    <property type="component" value="Unassembled WGS sequence"/>
</dbReference>
<comment type="caution">
    <text evidence="1">The sequence shown here is derived from an EMBL/GenBank/DDBJ whole genome shotgun (WGS) entry which is preliminary data.</text>
</comment>
<sequence length="70" mass="8005">MAGTQKVFISDLRRARYLRKTPPKRGVFDRFLVGGVTAAVDVPLRFHAKSQHIAMEHRTIYGEMLCDEIC</sequence>
<organism evidence="1 2">
    <name type="scientific">Phyllobacterium phragmitis</name>
    <dbReference type="NCBI Taxonomy" id="2670329"/>
    <lineage>
        <taxon>Bacteria</taxon>
        <taxon>Pseudomonadati</taxon>
        <taxon>Pseudomonadota</taxon>
        <taxon>Alphaproteobacteria</taxon>
        <taxon>Hyphomicrobiales</taxon>
        <taxon>Phyllobacteriaceae</taxon>
        <taxon>Phyllobacterium</taxon>
    </lineage>
</organism>
<reference evidence="1 2" key="1">
    <citation type="submission" date="2024-10" db="EMBL/GenBank/DDBJ databases">
        <title>Isolation, draft genome sequencing and identification of Phyllobacterium sp. NSA23, isolated from leaf soil.</title>
        <authorList>
            <person name="Akita H."/>
        </authorList>
    </citation>
    <scope>NUCLEOTIDE SEQUENCE [LARGE SCALE GENOMIC DNA]</scope>
    <source>
        <strain evidence="1 2">NSA23</strain>
    </source>
</reference>